<evidence type="ECO:0000313" key="3">
    <source>
        <dbReference type="Proteomes" id="UP000182902"/>
    </source>
</evidence>
<organism evidence="2 3">
    <name type="scientific">Pseudomonas salomonii</name>
    <dbReference type="NCBI Taxonomy" id="191391"/>
    <lineage>
        <taxon>Bacteria</taxon>
        <taxon>Pseudomonadati</taxon>
        <taxon>Pseudomonadota</taxon>
        <taxon>Gammaproteobacteria</taxon>
        <taxon>Pseudomonadales</taxon>
        <taxon>Pseudomonadaceae</taxon>
        <taxon>Pseudomonas</taxon>
    </lineage>
</organism>
<evidence type="ECO:0000313" key="1">
    <source>
        <dbReference type="EMBL" id="NWF08440.1"/>
    </source>
</evidence>
<dbReference type="Proteomes" id="UP000561369">
    <property type="component" value="Unassembled WGS sequence"/>
</dbReference>
<gene>
    <name evidence="1" type="ORF">HX810_12315</name>
    <name evidence="2" type="ORF">SAMN05216247_11265</name>
</gene>
<accession>A0A1H3TX91</accession>
<dbReference type="EMBL" id="JACAQV010000010">
    <property type="protein sequence ID" value="NWF08440.1"/>
    <property type="molecule type" value="Genomic_DNA"/>
</dbReference>
<dbReference type="Proteomes" id="UP000182902">
    <property type="component" value="Unassembled WGS sequence"/>
</dbReference>
<dbReference type="RefSeq" id="WP_069786559.1">
    <property type="nucleotide sequence ID" value="NZ_FNOX01000012.1"/>
</dbReference>
<protein>
    <submittedName>
        <fullName evidence="2">Uncharacterized protein</fullName>
    </submittedName>
</protein>
<name>A0A1H3TX91_9PSED</name>
<evidence type="ECO:0000313" key="2">
    <source>
        <dbReference type="EMBL" id="SDZ54305.1"/>
    </source>
</evidence>
<dbReference type="AlphaFoldDB" id="A0A1H3TX91"/>
<sequence>MNYLELCPELERHGELFRVRLDPDVLEMFIARYDASLVTVELCHQFAVRCVRASAGAVSVAERFLPVSLRNLSAGDLRQARYLFGQVSHEPRGGTVQVFSSSDPTQYDEVFCLVTVMATQP</sequence>
<dbReference type="EMBL" id="FNOX01000012">
    <property type="protein sequence ID" value="SDZ54305.1"/>
    <property type="molecule type" value="Genomic_DNA"/>
</dbReference>
<evidence type="ECO:0000313" key="4">
    <source>
        <dbReference type="Proteomes" id="UP000561369"/>
    </source>
</evidence>
<proteinExistence type="predicted"/>
<reference evidence="1 4" key="2">
    <citation type="submission" date="2020-04" db="EMBL/GenBank/DDBJ databases">
        <title>Molecular characterization of pseudomonads from Agaricus bisporus reveal novel blotch 2 pathogens in Western Europe.</title>
        <authorList>
            <person name="Taparia T."/>
            <person name="Krijger M."/>
            <person name="Haynes E."/>
            <person name="Elpinstone J.G."/>
            <person name="Noble R."/>
            <person name="Van Der Wolf J."/>
        </authorList>
    </citation>
    <scope>NUCLEOTIDE SEQUENCE [LARGE SCALE GENOMIC DNA]</scope>
    <source>
        <strain evidence="1 4">IPO3765</strain>
    </source>
</reference>
<reference evidence="2 3" key="1">
    <citation type="submission" date="2016-10" db="EMBL/GenBank/DDBJ databases">
        <authorList>
            <person name="de Groot N.N."/>
        </authorList>
    </citation>
    <scope>NUCLEOTIDE SEQUENCE [LARGE SCALE GENOMIC DNA]</scope>
    <source>
        <strain evidence="2 3">ICMP 14252</strain>
    </source>
</reference>